<evidence type="ECO:0000313" key="2">
    <source>
        <dbReference type="EMBL" id="TBN15475.1"/>
    </source>
</evidence>
<reference evidence="2 3" key="1">
    <citation type="journal article" date="2015" name="Int. J. Syst. Evol. Microbiol.">
        <title>Hyunsoonleella pacifica sp. nov., isolated from seawater of South Pacific Gyre.</title>
        <authorList>
            <person name="Gao X."/>
            <person name="Zhang Z."/>
            <person name="Dai X."/>
            <person name="Zhang X.H."/>
        </authorList>
    </citation>
    <scope>NUCLEOTIDE SEQUENCE [LARGE SCALE GENOMIC DNA]</scope>
    <source>
        <strain evidence="2 3">SW033</strain>
    </source>
</reference>
<accession>A0A4V2JAW4</accession>
<dbReference type="AlphaFoldDB" id="A0A4V2JAW4"/>
<keyword evidence="2" id="KW-0489">Methyltransferase</keyword>
<dbReference type="SUPFAM" id="SSF53335">
    <property type="entry name" value="S-adenosyl-L-methionine-dependent methyltransferases"/>
    <property type="match status" value="1"/>
</dbReference>
<comment type="caution">
    <text evidence="2">The sequence shown here is derived from an EMBL/GenBank/DDBJ whole genome shotgun (WGS) entry which is preliminary data.</text>
</comment>
<dbReference type="Gene3D" id="3.40.50.150">
    <property type="entry name" value="Vaccinia Virus protein VP39"/>
    <property type="match status" value="1"/>
</dbReference>
<name>A0A4V2JAW4_9FLAO</name>
<keyword evidence="3" id="KW-1185">Reference proteome</keyword>
<sequence>MKAKEHYEKHLSNFYSWMLGDIQLKSIEFQNFLKSHEIEPKNTKTAIDLGAGNGIQSIALKELGYRVTAIDFNRQLLDELKSNPNAKGVNTKLDDITNVSQFAYLKPELITCCGDTITHLDSKNQIVKLIKDVSRILENKGYLILTFRDYSKELDDKLRFIPVKSSSNRILTCILEYGIETIKVTDLLYEKINEEWSQKVSSYKKVRLYPNVVTQILKENRMEVIFNKPINLMQTVIAKKSELKNTCKHPGAKQIVTCY</sequence>
<feature type="domain" description="Methyltransferase" evidence="1">
    <location>
        <begin position="47"/>
        <end position="141"/>
    </location>
</feature>
<dbReference type="EMBL" id="SIRS01000004">
    <property type="protein sequence ID" value="TBN15475.1"/>
    <property type="molecule type" value="Genomic_DNA"/>
</dbReference>
<dbReference type="CDD" id="cd02440">
    <property type="entry name" value="AdoMet_MTases"/>
    <property type="match status" value="1"/>
</dbReference>
<dbReference type="InterPro" id="IPR041698">
    <property type="entry name" value="Methyltransf_25"/>
</dbReference>
<dbReference type="InterPro" id="IPR029063">
    <property type="entry name" value="SAM-dependent_MTases_sf"/>
</dbReference>
<protein>
    <submittedName>
        <fullName evidence="2">Class I SAM-dependent methyltransferase</fullName>
    </submittedName>
</protein>
<evidence type="ECO:0000313" key="3">
    <source>
        <dbReference type="Proteomes" id="UP000292372"/>
    </source>
</evidence>
<proteinExistence type="predicted"/>
<keyword evidence="2" id="KW-0808">Transferase</keyword>
<dbReference type="RefSeq" id="WP_130936960.1">
    <property type="nucleotide sequence ID" value="NZ_BMEE01000004.1"/>
</dbReference>
<gene>
    <name evidence="2" type="ORF">EYD46_10080</name>
</gene>
<dbReference type="GO" id="GO:0032259">
    <property type="term" value="P:methylation"/>
    <property type="evidence" value="ECO:0007669"/>
    <property type="project" value="UniProtKB-KW"/>
</dbReference>
<organism evidence="2 3">
    <name type="scientific">Hyunsoonleella pacifica</name>
    <dbReference type="NCBI Taxonomy" id="1080224"/>
    <lineage>
        <taxon>Bacteria</taxon>
        <taxon>Pseudomonadati</taxon>
        <taxon>Bacteroidota</taxon>
        <taxon>Flavobacteriia</taxon>
        <taxon>Flavobacteriales</taxon>
        <taxon>Flavobacteriaceae</taxon>
    </lineage>
</organism>
<dbReference type="GO" id="GO:0008168">
    <property type="term" value="F:methyltransferase activity"/>
    <property type="evidence" value="ECO:0007669"/>
    <property type="project" value="UniProtKB-KW"/>
</dbReference>
<dbReference type="OrthoDB" id="9804312at2"/>
<dbReference type="Proteomes" id="UP000292372">
    <property type="component" value="Unassembled WGS sequence"/>
</dbReference>
<dbReference type="Pfam" id="PF13649">
    <property type="entry name" value="Methyltransf_25"/>
    <property type="match status" value="1"/>
</dbReference>
<evidence type="ECO:0000259" key="1">
    <source>
        <dbReference type="Pfam" id="PF13649"/>
    </source>
</evidence>